<proteinExistence type="predicted"/>
<accession>A0A8J2WLF0</accession>
<dbReference type="AlphaFoldDB" id="A0A8J2WLF0"/>
<evidence type="ECO:0000256" key="1">
    <source>
        <dbReference type="SAM" id="MobiDB-lite"/>
    </source>
</evidence>
<feature type="compositionally biased region" description="Low complexity" evidence="1">
    <location>
        <begin position="131"/>
        <end position="141"/>
    </location>
</feature>
<protein>
    <recommendedName>
        <fullName evidence="4">GT23 domain-containing protein</fullName>
    </recommendedName>
</protein>
<feature type="non-terminal residue" evidence="2">
    <location>
        <position position="1"/>
    </location>
</feature>
<reference evidence="2" key="1">
    <citation type="submission" date="2021-11" db="EMBL/GenBank/DDBJ databases">
        <authorList>
            <consortium name="Genoscope - CEA"/>
            <person name="William W."/>
        </authorList>
    </citation>
    <scope>NUCLEOTIDE SEQUENCE</scope>
</reference>
<organism evidence="2 3">
    <name type="scientific">Pelagomonas calceolata</name>
    <dbReference type="NCBI Taxonomy" id="35677"/>
    <lineage>
        <taxon>Eukaryota</taxon>
        <taxon>Sar</taxon>
        <taxon>Stramenopiles</taxon>
        <taxon>Ochrophyta</taxon>
        <taxon>Pelagophyceae</taxon>
        <taxon>Pelagomonadales</taxon>
        <taxon>Pelagomonadaceae</taxon>
        <taxon>Pelagomonas</taxon>
    </lineage>
</organism>
<sequence length="232" mass="26102">LDWAARRPVLGVHVRRGDTCLDGGRGELRKHKGRTCDGLAAYAARARAMVDAHGFRAVFLATDDPQIVAEAQRTNAFGVPVLAPGGVENASFSSPCVAAVGPNSVFTRRRRPLNLPRAGGQRGRRPPPALRPRLLQQGPQGHARSRRASRRARGARRPLPPRGVRRLRRQVHVQYRPPRRRAVERVARRRLRHAVRVPRRRVVRRFRAPDGEVHPRGLYVLSLFLCCQWSTL</sequence>
<feature type="region of interest" description="Disordered" evidence="1">
    <location>
        <begin position="108"/>
        <end position="163"/>
    </location>
</feature>
<comment type="caution">
    <text evidence="2">The sequence shown here is derived from an EMBL/GenBank/DDBJ whole genome shotgun (WGS) entry which is preliminary data.</text>
</comment>
<evidence type="ECO:0000313" key="2">
    <source>
        <dbReference type="EMBL" id="CAH0372795.1"/>
    </source>
</evidence>
<dbReference type="Gene3D" id="3.40.50.11350">
    <property type="match status" value="1"/>
</dbReference>
<dbReference type="Proteomes" id="UP000789595">
    <property type="component" value="Unassembled WGS sequence"/>
</dbReference>
<gene>
    <name evidence="2" type="ORF">PECAL_3P28370</name>
</gene>
<keyword evidence="3" id="KW-1185">Reference proteome</keyword>
<dbReference type="EMBL" id="CAKKNE010000003">
    <property type="protein sequence ID" value="CAH0372795.1"/>
    <property type="molecule type" value="Genomic_DNA"/>
</dbReference>
<evidence type="ECO:0008006" key="4">
    <source>
        <dbReference type="Google" id="ProtNLM"/>
    </source>
</evidence>
<name>A0A8J2WLF0_9STRA</name>
<feature type="compositionally biased region" description="Basic residues" evidence="1">
    <location>
        <begin position="143"/>
        <end position="156"/>
    </location>
</feature>
<evidence type="ECO:0000313" key="3">
    <source>
        <dbReference type="Proteomes" id="UP000789595"/>
    </source>
</evidence>